<feature type="transmembrane region" description="Helical" evidence="1">
    <location>
        <begin position="46"/>
        <end position="65"/>
    </location>
</feature>
<reference evidence="3" key="1">
    <citation type="submission" date="2019-05" db="EMBL/GenBank/DDBJ databases">
        <title>Genome sequence and methylation pattern of the halophilic Archaeon Natrinema versiforme BOL5-4.</title>
        <authorList>
            <person name="DasSarma P."/>
            <person name="Anton B.P."/>
            <person name="DasSarma S.L."/>
            <person name="Martinez F.L."/>
            <person name="Guzman D."/>
            <person name="Roberts R.J."/>
            <person name="DasSarma S."/>
        </authorList>
    </citation>
    <scope>NUCLEOTIDE SEQUENCE [LARGE SCALE GENOMIC DNA]</scope>
    <source>
        <strain evidence="3">BOL5-4</strain>
    </source>
</reference>
<dbReference type="Proteomes" id="UP000302218">
    <property type="component" value="Chromosome"/>
</dbReference>
<protein>
    <submittedName>
        <fullName evidence="2">Uncharacterized protein</fullName>
    </submittedName>
</protein>
<sequence length="71" mass="7691">MSPDETTAGGGLYARLPFRVQLGIALLSSVYLVAVLTDIIEDPIPSDVWAVLWFAVAVGLLVRAVHLNRRS</sequence>
<accession>A0A4P8WGR1</accession>
<evidence type="ECO:0000256" key="1">
    <source>
        <dbReference type="SAM" id="Phobius"/>
    </source>
</evidence>
<keyword evidence="1" id="KW-0472">Membrane</keyword>
<keyword evidence="1" id="KW-1133">Transmembrane helix</keyword>
<organism evidence="2 3">
    <name type="scientific">Natrinema versiforme</name>
    <dbReference type="NCBI Taxonomy" id="88724"/>
    <lineage>
        <taxon>Archaea</taxon>
        <taxon>Methanobacteriati</taxon>
        <taxon>Methanobacteriota</taxon>
        <taxon>Stenosarchaea group</taxon>
        <taxon>Halobacteria</taxon>
        <taxon>Halobacteriales</taxon>
        <taxon>Natrialbaceae</taxon>
        <taxon>Natrinema</taxon>
    </lineage>
</organism>
<evidence type="ECO:0000313" key="3">
    <source>
        <dbReference type="Proteomes" id="UP000302218"/>
    </source>
</evidence>
<dbReference type="AlphaFoldDB" id="A0A4P8WGR1"/>
<feature type="transmembrane region" description="Helical" evidence="1">
    <location>
        <begin position="20"/>
        <end position="40"/>
    </location>
</feature>
<dbReference type="KEGG" id="nvr:FEJ81_09365"/>
<evidence type="ECO:0000313" key="2">
    <source>
        <dbReference type="EMBL" id="QCS42558.1"/>
    </source>
</evidence>
<gene>
    <name evidence="2" type="ORF">FEJ81_09365</name>
</gene>
<name>A0A4P8WGR1_9EURY</name>
<dbReference type="EMBL" id="CP040330">
    <property type="protein sequence ID" value="QCS42558.1"/>
    <property type="molecule type" value="Genomic_DNA"/>
</dbReference>
<proteinExistence type="predicted"/>
<keyword evidence="1" id="KW-0812">Transmembrane</keyword>